<dbReference type="RefSeq" id="WP_378391083.1">
    <property type="nucleotide sequence ID" value="NZ_JBHLWM010000008.1"/>
</dbReference>
<dbReference type="EMBL" id="JBHLWM010000008">
    <property type="protein sequence ID" value="MFC0242783.1"/>
    <property type="molecule type" value="Genomic_DNA"/>
</dbReference>
<proteinExistence type="predicted"/>
<dbReference type="InterPro" id="IPR025332">
    <property type="entry name" value="DUF4238"/>
</dbReference>
<dbReference type="Proteomes" id="UP001589775">
    <property type="component" value="Unassembled WGS sequence"/>
</dbReference>
<organism evidence="1 2">
    <name type="scientific">Rhodopseudomonas telluris</name>
    <dbReference type="NCBI Taxonomy" id="644215"/>
    <lineage>
        <taxon>Bacteria</taxon>
        <taxon>Pseudomonadati</taxon>
        <taxon>Pseudomonadota</taxon>
        <taxon>Alphaproteobacteria</taxon>
        <taxon>Hyphomicrobiales</taxon>
        <taxon>Nitrobacteraceae</taxon>
        <taxon>Rhodopseudomonas</taxon>
    </lineage>
</organism>
<reference evidence="1 2" key="1">
    <citation type="submission" date="2024-09" db="EMBL/GenBank/DDBJ databases">
        <authorList>
            <person name="Sun Q."/>
            <person name="Mori K."/>
        </authorList>
    </citation>
    <scope>NUCLEOTIDE SEQUENCE [LARGE SCALE GENOMIC DNA]</scope>
    <source>
        <strain evidence="1 2">KCTC 23279</strain>
    </source>
</reference>
<dbReference type="Pfam" id="PF14022">
    <property type="entry name" value="DUF4238"/>
    <property type="match status" value="1"/>
</dbReference>
<evidence type="ECO:0000313" key="1">
    <source>
        <dbReference type="EMBL" id="MFC0242783.1"/>
    </source>
</evidence>
<evidence type="ECO:0000313" key="2">
    <source>
        <dbReference type="Proteomes" id="UP001589775"/>
    </source>
</evidence>
<sequence length="290" mass="33745">MNDPRRHHYVPQFHQRRFADANGRLWIWDKTTDRIFQSTPDSIAVETDFYRLHKYERLGHDPFVMEKQLAEMEGQVSLITDQWLDWLRGLKLGAKIPIPKPNREIIARFMAVQFLRTSDTRDILCAMYHAEHPDKPLSAEEKANLHTDLMWDLDLVEGIARHIENAIWMFARNNTSTPLITSDNPVAFRTKDNSMWLKAGFVSDGTYAVYPLAPDIIMFCHERRYWRAIKKFDSCLSSIPLTDEMVQSENSGQAFMASRFIISSTNDFEFVREFSEMIGTDIYAGRDQGA</sequence>
<keyword evidence="2" id="KW-1185">Reference proteome</keyword>
<protein>
    <submittedName>
        <fullName evidence="1">DUF4238 domain-containing protein</fullName>
    </submittedName>
</protein>
<gene>
    <name evidence="1" type="ORF">ACFFJ6_19990</name>
</gene>
<accession>A0ABV6EX33</accession>
<comment type="caution">
    <text evidence="1">The sequence shown here is derived from an EMBL/GenBank/DDBJ whole genome shotgun (WGS) entry which is preliminary data.</text>
</comment>
<name>A0ABV6EX33_9BRAD</name>